<dbReference type="PIRSF" id="PIRSF000390">
    <property type="entry name" value="PLP_StrS"/>
    <property type="match status" value="1"/>
</dbReference>
<proteinExistence type="predicted"/>
<dbReference type="GO" id="GO:0000271">
    <property type="term" value="P:polysaccharide biosynthetic process"/>
    <property type="evidence" value="ECO:0007669"/>
    <property type="project" value="TreeGrafter"/>
</dbReference>
<protein>
    <submittedName>
        <fullName evidence="1">Uncharacterized protein</fullName>
    </submittedName>
</protein>
<dbReference type="InterPro" id="IPR000653">
    <property type="entry name" value="DegT/StrS_aminotransferase"/>
</dbReference>
<dbReference type="GO" id="GO:0030170">
    <property type="term" value="F:pyridoxal phosphate binding"/>
    <property type="evidence" value="ECO:0007669"/>
    <property type="project" value="TreeGrafter"/>
</dbReference>
<dbReference type="EMBL" id="LAZR01003549">
    <property type="protein sequence ID" value="KKN17167.1"/>
    <property type="molecule type" value="Genomic_DNA"/>
</dbReference>
<dbReference type="PANTHER" id="PTHR30244">
    <property type="entry name" value="TRANSAMINASE"/>
    <property type="match status" value="1"/>
</dbReference>
<dbReference type="Gene3D" id="3.90.1150.10">
    <property type="entry name" value="Aspartate Aminotransferase, domain 1"/>
    <property type="match status" value="1"/>
</dbReference>
<dbReference type="SUPFAM" id="SSF53383">
    <property type="entry name" value="PLP-dependent transferases"/>
    <property type="match status" value="1"/>
</dbReference>
<accession>A0A0F9NYG2</accession>
<dbReference type="InterPro" id="IPR015424">
    <property type="entry name" value="PyrdxlP-dep_Trfase"/>
</dbReference>
<gene>
    <name evidence="1" type="ORF">LCGC14_0968670</name>
</gene>
<dbReference type="CDD" id="cd00616">
    <property type="entry name" value="AHBA_syn"/>
    <property type="match status" value="1"/>
</dbReference>
<dbReference type="GO" id="GO:0008483">
    <property type="term" value="F:transaminase activity"/>
    <property type="evidence" value="ECO:0007669"/>
    <property type="project" value="TreeGrafter"/>
</dbReference>
<name>A0A0F9NYG2_9ZZZZ</name>
<dbReference type="Pfam" id="PF01041">
    <property type="entry name" value="DegT_DnrJ_EryC1"/>
    <property type="match status" value="1"/>
</dbReference>
<dbReference type="InterPro" id="IPR015421">
    <property type="entry name" value="PyrdxlP-dep_Trfase_major"/>
</dbReference>
<organism evidence="1">
    <name type="scientific">marine sediment metagenome</name>
    <dbReference type="NCBI Taxonomy" id="412755"/>
    <lineage>
        <taxon>unclassified sequences</taxon>
        <taxon>metagenomes</taxon>
        <taxon>ecological metagenomes</taxon>
    </lineage>
</organism>
<reference evidence="1" key="1">
    <citation type="journal article" date="2015" name="Nature">
        <title>Complex archaea that bridge the gap between prokaryotes and eukaryotes.</title>
        <authorList>
            <person name="Spang A."/>
            <person name="Saw J.H."/>
            <person name="Jorgensen S.L."/>
            <person name="Zaremba-Niedzwiedzka K."/>
            <person name="Martijn J."/>
            <person name="Lind A.E."/>
            <person name="van Eijk R."/>
            <person name="Schleper C."/>
            <person name="Guy L."/>
            <person name="Ettema T.J."/>
        </authorList>
    </citation>
    <scope>NUCLEOTIDE SEQUENCE</scope>
</reference>
<dbReference type="AlphaFoldDB" id="A0A0F9NYG2"/>
<comment type="caution">
    <text evidence="1">The sequence shown here is derived from an EMBL/GenBank/DDBJ whole genome shotgun (WGS) entry which is preliminary data.</text>
</comment>
<evidence type="ECO:0000313" key="1">
    <source>
        <dbReference type="EMBL" id="KKN17167.1"/>
    </source>
</evidence>
<dbReference type="Gene3D" id="3.40.640.10">
    <property type="entry name" value="Type I PLP-dependent aspartate aminotransferase-like (Major domain)"/>
    <property type="match status" value="1"/>
</dbReference>
<sequence length="367" mass="40770">MRNIPQFEPWLDNAEQQQLCGCINDNWITGGPRVKEFERRIAELVGVKHAISCSNGTTALYLGLLALGIEPGDFVVVPDFTFIASANAVTWTGAKPIFADIDKDTLCMTAETVQAAVNAFGKRREGRIQAIMPIGIYGNSPDMDKLRDLAESEELLMIEDAAQDIGVSWAGRPLGSWGEVGCLSFYADKTITTGEGGMVLTDVDQIAADCVMLMNQGRTGRGFYVHDYVGYNFRMTDLQAGVGLAQLDKLPEIIKRKRAHEQMYARLLYNVERVNFVRVDPKCKDVPFRHNILVGDPTGLMAHLQGKGIGAREFFLPLHRQPPYKRPGSFLNSDWAHQHGLSLPSSALLKDEEIEYVCSAIKEYVNR</sequence>
<dbReference type="PANTHER" id="PTHR30244:SF34">
    <property type="entry name" value="DTDP-4-AMINO-4,6-DIDEOXYGALACTOSE TRANSAMINASE"/>
    <property type="match status" value="1"/>
</dbReference>
<dbReference type="InterPro" id="IPR015422">
    <property type="entry name" value="PyrdxlP-dep_Trfase_small"/>
</dbReference>